<dbReference type="Proteomes" id="UP000654482">
    <property type="component" value="Unassembled WGS sequence"/>
</dbReference>
<keyword evidence="2" id="KW-1185">Reference proteome</keyword>
<reference evidence="1" key="1">
    <citation type="submission" date="2020-10" db="EMBL/GenBank/DDBJ databases">
        <authorList>
            <person name="Castelo-Branco R."/>
            <person name="Eusebio N."/>
            <person name="Adriana R."/>
            <person name="Vieira A."/>
            <person name="Brugerolle De Fraissinette N."/>
            <person name="Rezende De Castro R."/>
            <person name="Schneider M.P."/>
            <person name="Vasconcelos V."/>
            <person name="Leao P.N."/>
        </authorList>
    </citation>
    <scope>NUCLEOTIDE SEQUENCE</scope>
    <source>
        <strain evidence="1">LEGE 07157</strain>
    </source>
</reference>
<name>A0A8J7DSU1_9CYAN</name>
<organism evidence="1 2">
    <name type="scientific">Lusitaniella coriacea LEGE 07157</name>
    <dbReference type="NCBI Taxonomy" id="945747"/>
    <lineage>
        <taxon>Bacteria</taxon>
        <taxon>Bacillati</taxon>
        <taxon>Cyanobacteriota</taxon>
        <taxon>Cyanophyceae</taxon>
        <taxon>Spirulinales</taxon>
        <taxon>Lusitaniellaceae</taxon>
        <taxon>Lusitaniella</taxon>
    </lineage>
</organism>
<dbReference type="EMBL" id="JADEWZ010000003">
    <property type="protein sequence ID" value="MBE9114757.1"/>
    <property type="molecule type" value="Genomic_DNA"/>
</dbReference>
<evidence type="ECO:0000313" key="2">
    <source>
        <dbReference type="Proteomes" id="UP000654482"/>
    </source>
</evidence>
<comment type="caution">
    <text evidence="1">The sequence shown here is derived from an EMBL/GenBank/DDBJ whole genome shotgun (WGS) entry which is preliminary data.</text>
</comment>
<dbReference type="AlphaFoldDB" id="A0A8J7DSU1"/>
<evidence type="ECO:0000313" key="1">
    <source>
        <dbReference type="EMBL" id="MBE9114757.1"/>
    </source>
</evidence>
<accession>A0A8J7DSU1</accession>
<gene>
    <name evidence="1" type="ORF">IQ249_02490</name>
</gene>
<proteinExistence type="predicted"/>
<sequence length="171" mass="19760">MKYENMYLIGFRINPENEEPEAYTILLFGETNRPILINDYIVFFSKPEFARFAVESSEPSLMEYLSVPKDVELVVDIAQTLYLINSEDIDLDSTILDFLNIFVDLIQPFDSSMPKSYKTQLSALAAHLTFEREFASFLLQENIERSLITNAVLWLIGKIIAKSQLLMFPEK</sequence>
<dbReference type="RefSeq" id="WP_194027851.1">
    <property type="nucleotide sequence ID" value="NZ_JADEWZ010000003.1"/>
</dbReference>
<protein>
    <submittedName>
        <fullName evidence="1">Uncharacterized protein</fullName>
    </submittedName>
</protein>